<reference evidence="1 2" key="1">
    <citation type="journal article" date="2019" name="Int. J. Syst. Evol. Microbiol.">
        <title>The Global Catalogue of Microorganisms (GCM) 10K type strain sequencing project: providing services to taxonomists for standard genome sequencing and annotation.</title>
        <authorList>
            <consortium name="The Broad Institute Genomics Platform"/>
            <consortium name="The Broad Institute Genome Sequencing Center for Infectious Disease"/>
            <person name="Wu L."/>
            <person name="Ma J."/>
        </authorList>
    </citation>
    <scope>NUCLEOTIDE SEQUENCE [LARGE SCALE GENOMIC DNA]</scope>
    <source>
        <strain evidence="1 2">JCM 14902</strain>
    </source>
</reference>
<dbReference type="Proteomes" id="UP001500326">
    <property type="component" value="Unassembled WGS sequence"/>
</dbReference>
<protein>
    <submittedName>
        <fullName evidence="1">Uncharacterized protein</fullName>
    </submittedName>
</protein>
<proteinExistence type="predicted"/>
<organism evidence="1 2">
    <name type="scientific">Microbacterium pumilum</name>
    <dbReference type="NCBI Taxonomy" id="344165"/>
    <lineage>
        <taxon>Bacteria</taxon>
        <taxon>Bacillati</taxon>
        <taxon>Actinomycetota</taxon>
        <taxon>Actinomycetes</taxon>
        <taxon>Micrococcales</taxon>
        <taxon>Microbacteriaceae</taxon>
        <taxon>Microbacterium</taxon>
    </lineage>
</organism>
<keyword evidence="2" id="KW-1185">Reference proteome</keyword>
<comment type="caution">
    <text evidence="1">The sequence shown here is derived from an EMBL/GenBank/DDBJ whole genome shotgun (WGS) entry which is preliminary data.</text>
</comment>
<gene>
    <name evidence="1" type="ORF">GCM10009777_39310</name>
</gene>
<name>A0ABN2T4P7_9MICO</name>
<dbReference type="EMBL" id="BAAAOH010000001">
    <property type="protein sequence ID" value="GAA1998175.1"/>
    <property type="molecule type" value="Genomic_DNA"/>
</dbReference>
<evidence type="ECO:0000313" key="1">
    <source>
        <dbReference type="EMBL" id="GAA1998175.1"/>
    </source>
</evidence>
<dbReference type="RefSeq" id="WP_344066465.1">
    <property type="nucleotide sequence ID" value="NZ_BAAAOH010000001.1"/>
</dbReference>
<evidence type="ECO:0000313" key="2">
    <source>
        <dbReference type="Proteomes" id="UP001500326"/>
    </source>
</evidence>
<accession>A0ABN2T4P7</accession>
<sequence>MEFIVKDLMISVLPKFDPREASSCGACSDDSSGPPCTGICPGSKDPFEGHYEGIRLEENPRVLAALKQQLQAHIAAVEVREAALYKQLAPTTPADVEALRAHLTAALEALDSGEVAVE</sequence>